<gene>
    <name evidence="1" type="ORF">NMY3_02853</name>
</gene>
<accession>A0A654MC45</accession>
<dbReference type="KEGG" id="taa:NMY3_02853"/>
<protein>
    <submittedName>
        <fullName evidence="1">Uncharacterized protein</fullName>
    </submittedName>
</protein>
<reference evidence="2" key="1">
    <citation type="submission" date="2015-10" db="EMBL/GenBank/DDBJ databases">
        <title>Niche specialization of a soil ammonia-oxidizing archaeon, Candidatus Nitrosocosmicus oleophilus.</title>
        <authorList>
            <person name="Jung M.-Y."/>
            <person name="Rhee S.-K."/>
        </authorList>
    </citation>
    <scope>NUCLEOTIDE SEQUENCE [LARGE SCALE GENOMIC DNA]</scope>
    <source>
        <strain evidence="2">MY3</strain>
    </source>
</reference>
<proteinExistence type="predicted"/>
<organism evidence="1 2">
    <name type="scientific">Candidatus Nitrosocosmicus oleophilus</name>
    <dbReference type="NCBI Taxonomy" id="1353260"/>
    <lineage>
        <taxon>Archaea</taxon>
        <taxon>Nitrososphaerota</taxon>
        <taxon>Nitrososphaeria</taxon>
        <taxon>Nitrososphaerales</taxon>
        <taxon>Nitrososphaeraceae</taxon>
        <taxon>Candidatus Nitrosocosmicus</taxon>
    </lineage>
</organism>
<dbReference type="EMBL" id="CP012850">
    <property type="protein sequence ID" value="ALI37042.1"/>
    <property type="molecule type" value="Genomic_DNA"/>
</dbReference>
<evidence type="ECO:0000313" key="2">
    <source>
        <dbReference type="Proteomes" id="UP000058925"/>
    </source>
</evidence>
<evidence type="ECO:0000313" key="1">
    <source>
        <dbReference type="EMBL" id="ALI37042.1"/>
    </source>
</evidence>
<name>A0A654MC45_9ARCH</name>
<dbReference type="AlphaFoldDB" id="A0A654MC45"/>
<dbReference type="Proteomes" id="UP000058925">
    <property type="component" value="Chromosome"/>
</dbReference>
<keyword evidence="2" id="KW-1185">Reference proteome</keyword>
<sequence length="50" mass="5516">MKVIIKKVKKMKLFLDQHLVPDNVAINAGTTVLWSNGDVGHERTVDVKGA</sequence>